<dbReference type="GO" id="GO:0005758">
    <property type="term" value="C:mitochondrial intermembrane space"/>
    <property type="evidence" value="ECO:0007669"/>
    <property type="project" value="TreeGrafter"/>
</dbReference>
<dbReference type="Proteomes" id="UP001150925">
    <property type="component" value="Unassembled WGS sequence"/>
</dbReference>
<comment type="catalytic activity">
    <reaction evidence="6 7">
        <text>(2S)-2-hydroxy-3-oxobutyl phosphate + 5-amino-6-(D-ribitylamino)uracil = 6,7-dimethyl-8-(1-D-ribityl)lumazine + phosphate + 2 H2O + H(+)</text>
        <dbReference type="Rhea" id="RHEA:26152"/>
        <dbReference type="ChEBI" id="CHEBI:15377"/>
        <dbReference type="ChEBI" id="CHEBI:15378"/>
        <dbReference type="ChEBI" id="CHEBI:15934"/>
        <dbReference type="ChEBI" id="CHEBI:43474"/>
        <dbReference type="ChEBI" id="CHEBI:58201"/>
        <dbReference type="ChEBI" id="CHEBI:58830"/>
        <dbReference type="EC" id="2.5.1.78"/>
    </reaction>
</comment>
<dbReference type="GO" id="GO:0000906">
    <property type="term" value="F:6,7-dimethyl-8-ribityllumazine synthase activity"/>
    <property type="evidence" value="ECO:0007669"/>
    <property type="project" value="UniProtKB-EC"/>
</dbReference>
<dbReference type="NCBIfam" id="TIGR00114">
    <property type="entry name" value="lumazine-synth"/>
    <property type="match status" value="1"/>
</dbReference>
<dbReference type="PANTHER" id="PTHR21058">
    <property type="entry name" value="6,7-DIMETHYL-8-RIBITYLLUMAZINE SYNTHASE DMRL SYNTHASE LUMAZINE SYNTHASE"/>
    <property type="match status" value="1"/>
</dbReference>
<protein>
    <recommendedName>
        <fullName evidence="3 7">6,7-dimethyl-8-ribityllumazine synthase</fullName>
        <shortName evidence="7">DMRL synthase</shortName>
        <ecNumber evidence="3 7">2.5.1.78</ecNumber>
    </recommendedName>
</protein>
<reference evidence="9" key="1">
    <citation type="submission" date="2022-07" db="EMBL/GenBank/DDBJ databases">
        <title>Phylogenomic reconstructions and comparative analyses of Kickxellomycotina fungi.</title>
        <authorList>
            <person name="Reynolds N.K."/>
            <person name="Stajich J.E."/>
            <person name="Barry K."/>
            <person name="Grigoriev I.V."/>
            <person name="Crous P."/>
            <person name="Smith M.E."/>
        </authorList>
    </citation>
    <scope>NUCLEOTIDE SEQUENCE</scope>
    <source>
        <strain evidence="9">RSA 1196</strain>
    </source>
</reference>
<evidence type="ECO:0000256" key="7">
    <source>
        <dbReference type="RuleBase" id="RU003795"/>
    </source>
</evidence>
<comment type="function">
    <text evidence="7">Catalyzes the formation of 6,7-dimethyl-8-ribityllumazine by condensation of 5-amino-6-(D-ribitylamino)uracil with 3,4-dihydroxy-2-butanone 4-phosphate. This is the penultimate step in the biosynthesis of riboflavin.</text>
</comment>
<gene>
    <name evidence="9" type="primary">RIB4</name>
    <name evidence="9" type="ORF">IWQ62_005276</name>
</gene>
<dbReference type="PANTHER" id="PTHR21058:SF0">
    <property type="entry name" value="6,7-DIMETHYL-8-RIBITYLLUMAZINE SYNTHASE"/>
    <property type="match status" value="1"/>
</dbReference>
<evidence type="ECO:0000256" key="6">
    <source>
        <dbReference type="ARBA" id="ARBA00048785"/>
    </source>
</evidence>
<dbReference type="Pfam" id="PF00885">
    <property type="entry name" value="DMRL_synthase"/>
    <property type="match status" value="2"/>
</dbReference>
<comment type="similarity">
    <text evidence="2 7">Belongs to the DMRL synthase family.</text>
</comment>
<evidence type="ECO:0000256" key="3">
    <source>
        <dbReference type="ARBA" id="ARBA00012664"/>
    </source>
</evidence>
<evidence type="ECO:0000313" key="10">
    <source>
        <dbReference type="Proteomes" id="UP001150925"/>
    </source>
</evidence>
<dbReference type="InterPro" id="IPR002180">
    <property type="entry name" value="LS/RS"/>
</dbReference>
<sequence>MSEFTKGVKQSDQALDGSNLRVLIIHARWNATVVDALVAGTRESLIERYNVKAENIEQRDVPGAYELPFAAQRLISQSQQQSSNLIANVTDTMNSLMDDIMESPSGQSGNKEGEASSAKVGKAGGPFDAVVCIGVLIKGATQHFEYISDSVSQGLMRVGLETGVPVIFGVLTCLTEEQALERAGLGPDKNNPGHNHGKDWGAAAVEMAMLKL</sequence>
<accession>A0A9W8AQ87</accession>
<keyword evidence="5 7" id="KW-0808">Transferase</keyword>
<keyword evidence="10" id="KW-1185">Reference proteome</keyword>
<dbReference type="HAMAP" id="MF_00178">
    <property type="entry name" value="Lumazine_synth"/>
    <property type="match status" value="1"/>
</dbReference>
<dbReference type="InterPro" id="IPR036467">
    <property type="entry name" value="LS/RS_sf"/>
</dbReference>
<evidence type="ECO:0000256" key="5">
    <source>
        <dbReference type="ARBA" id="ARBA00022679"/>
    </source>
</evidence>
<evidence type="ECO:0000256" key="8">
    <source>
        <dbReference type="SAM" id="MobiDB-lite"/>
    </source>
</evidence>
<proteinExistence type="inferred from homology"/>
<evidence type="ECO:0000256" key="1">
    <source>
        <dbReference type="ARBA" id="ARBA00004917"/>
    </source>
</evidence>
<dbReference type="CDD" id="cd09209">
    <property type="entry name" value="Lumazine_synthase-I"/>
    <property type="match status" value="1"/>
</dbReference>
<evidence type="ECO:0000256" key="4">
    <source>
        <dbReference type="ARBA" id="ARBA00022619"/>
    </source>
</evidence>
<dbReference type="GO" id="GO:0009231">
    <property type="term" value="P:riboflavin biosynthetic process"/>
    <property type="evidence" value="ECO:0007669"/>
    <property type="project" value="UniProtKB-KW"/>
</dbReference>
<organism evidence="9 10">
    <name type="scientific">Dispira parvispora</name>
    <dbReference type="NCBI Taxonomy" id="1520584"/>
    <lineage>
        <taxon>Eukaryota</taxon>
        <taxon>Fungi</taxon>
        <taxon>Fungi incertae sedis</taxon>
        <taxon>Zoopagomycota</taxon>
        <taxon>Kickxellomycotina</taxon>
        <taxon>Dimargaritomycetes</taxon>
        <taxon>Dimargaritales</taxon>
        <taxon>Dimargaritaceae</taxon>
        <taxon>Dispira</taxon>
    </lineage>
</organism>
<dbReference type="Gene3D" id="3.40.50.960">
    <property type="entry name" value="Lumazine/riboflavin synthase"/>
    <property type="match status" value="1"/>
</dbReference>
<evidence type="ECO:0000313" key="9">
    <source>
        <dbReference type="EMBL" id="KAJ1956562.1"/>
    </source>
</evidence>
<dbReference type="EC" id="2.5.1.78" evidence="3 7"/>
<feature type="region of interest" description="Disordered" evidence="8">
    <location>
        <begin position="98"/>
        <end position="119"/>
    </location>
</feature>
<dbReference type="OrthoDB" id="2965at2759"/>
<evidence type="ECO:0000256" key="2">
    <source>
        <dbReference type="ARBA" id="ARBA00007424"/>
    </source>
</evidence>
<comment type="pathway">
    <text evidence="1 7">Cofactor biosynthesis; riboflavin biosynthesis; riboflavin from 2-hydroxy-3-oxobutyl phosphate and 5-amino-6-(D-ribitylamino)uracil: step 1/2.</text>
</comment>
<dbReference type="SUPFAM" id="SSF52121">
    <property type="entry name" value="Lumazine synthase"/>
    <property type="match status" value="1"/>
</dbReference>
<dbReference type="EMBL" id="JANBPY010002104">
    <property type="protein sequence ID" value="KAJ1956562.1"/>
    <property type="molecule type" value="Genomic_DNA"/>
</dbReference>
<dbReference type="InterPro" id="IPR034964">
    <property type="entry name" value="LS"/>
</dbReference>
<name>A0A9W8AQ87_9FUNG</name>
<dbReference type="AlphaFoldDB" id="A0A9W8AQ87"/>
<keyword evidence="4 7" id="KW-0686">Riboflavin biosynthesis</keyword>
<dbReference type="GO" id="GO:0009349">
    <property type="term" value="C:riboflavin synthase complex"/>
    <property type="evidence" value="ECO:0007669"/>
    <property type="project" value="UniProtKB-UniRule"/>
</dbReference>
<comment type="caution">
    <text evidence="9">The sequence shown here is derived from an EMBL/GenBank/DDBJ whole genome shotgun (WGS) entry which is preliminary data.</text>
</comment>